<evidence type="ECO:0000256" key="14">
    <source>
        <dbReference type="ARBA" id="ARBA00047614"/>
    </source>
</evidence>
<evidence type="ECO:0000259" key="17">
    <source>
        <dbReference type="PROSITE" id="PS50975"/>
    </source>
</evidence>
<proteinExistence type="inferred from homology"/>
<dbReference type="Gene3D" id="3.30.470.20">
    <property type="entry name" value="ATP-grasp fold, B domain"/>
    <property type="match status" value="1"/>
</dbReference>
<comment type="cofactor">
    <cofactor evidence="1">
        <name>Mn(2+)</name>
        <dbReference type="ChEBI" id="CHEBI:29035"/>
    </cofactor>
</comment>
<dbReference type="PROSITE" id="PS50975">
    <property type="entry name" value="ATP_GRASP"/>
    <property type="match status" value="1"/>
</dbReference>
<keyword evidence="9 16" id="KW-0547">Nucleotide-binding</keyword>
<dbReference type="InterPro" id="IPR011127">
    <property type="entry name" value="Dala_Dala_lig_N"/>
</dbReference>
<dbReference type="InterPro" id="IPR016185">
    <property type="entry name" value="PreATP-grasp_dom_sf"/>
</dbReference>
<dbReference type="Pfam" id="PF01820">
    <property type="entry name" value="Dala_Dala_lig_N"/>
    <property type="match status" value="1"/>
</dbReference>
<evidence type="ECO:0000256" key="5">
    <source>
        <dbReference type="ARBA" id="ARBA00010871"/>
    </source>
</evidence>
<dbReference type="PANTHER" id="PTHR23132:SF23">
    <property type="entry name" value="D-ALANINE--D-ALANINE LIGASE B"/>
    <property type="match status" value="1"/>
</dbReference>
<evidence type="ECO:0000256" key="12">
    <source>
        <dbReference type="ARBA" id="ARBA00022984"/>
    </source>
</evidence>
<reference evidence="18 19" key="1">
    <citation type="journal article" date="2024" name="Environ. Microbiol.">
        <title>Novel evolutionary insights on the interactions of the Holosporales (Alphaproteobacteria) with eukaryotic hosts from comparative genomics.</title>
        <authorList>
            <person name="Giovannini M."/>
            <person name="Petroni G."/>
            <person name="Castelli M."/>
        </authorList>
    </citation>
    <scope>NUCLEOTIDE SEQUENCE [LARGE SCALE GENOMIC DNA]</scope>
    <source>
        <strain evidence="18 19">US_Bl 15I1</strain>
    </source>
</reference>
<evidence type="ECO:0000313" key="19">
    <source>
        <dbReference type="Proteomes" id="UP001330434"/>
    </source>
</evidence>
<dbReference type="PROSITE" id="PS00843">
    <property type="entry name" value="DALA_DALA_LIGASE_1"/>
    <property type="match status" value="1"/>
</dbReference>
<keyword evidence="11 15" id="KW-0133">Cell shape</keyword>
<keyword evidence="8 15" id="KW-0436">Ligase</keyword>
<dbReference type="InterPro" id="IPR011095">
    <property type="entry name" value="Dala_Dala_lig_C"/>
</dbReference>
<dbReference type="EC" id="6.3.2.4" evidence="6 15"/>
<evidence type="ECO:0000256" key="4">
    <source>
        <dbReference type="ARBA" id="ARBA00004496"/>
    </source>
</evidence>
<comment type="similarity">
    <text evidence="5 15">Belongs to the D-alanine--D-alanine ligase family.</text>
</comment>
<dbReference type="Pfam" id="PF07478">
    <property type="entry name" value="Dala_Dala_lig_C"/>
    <property type="match status" value="1"/>
</dbReference>
<evidence type="ECO:0000256" key="3">
    <source>
        <dbReference type="ARBA" id="ARBA00003921"/>
    </source>
</evidence>
<evidence type="ECO:0000256" key="16">
    <source>
        <dbReference type="PROSITE-ProRule" id="PRU00409"/>
    </source>
</evidence>
<feature type="domain" description="ATP-grasp" evidence="17">
    <location>
        <begin position="107"/>
        <end position="303"/>
    </location>
</feature>
<dbReference type="InterPro" id="IPR011761">
    <property type="entry name" value="ATP-grasp"/>
</dbReference>
<evidence type="ECO:0000256" key="15">
    <source>
        <dbReference type="HAMAP-Rule" id="MF_00047"/>
    </source>
</evidence>
<dbReference type="InterPro" id="IPR013815">
    <property type="entry name" value="ATP_grasp_subdomain_1"/>
</dbReference>
<comment type="pathway">
    <text evidence="15">Cell wall biogenesis; peptidoglycan biosynthesis.</text>
</comment>
<evidence type="ECO:0000256" key="10">
    <source>
        <dbReference type="ARBA" id="ARBA00022840"/>
    </source>
</evidence>
<dbReference type="Gene3D" id="3.40.50.20">
    <property type="match status" value="1"/>
</dbReference>
<evidence type="ECO:0000256" key="9">
    <source>
        <dbReference type="ARBA" id="ARBA00022741"/>
    </source>
</evidence>
<dbReference type="SUPFAM" id="SSF56059">
    <property type="entry name" value="Glutathione synthetase ATP-binding domain-like"/>
    <property type="match status" value="1"/>
</dbReference>
<dbReference type="Gene3D" id="3.30.1490.20">
    <property type="entry name" value="ATP-grasp fold, A domain"/>
    <property type="match status" value="1"/>
</dbReference>
<comment type="subcellular location">
    <subcellularLocation>
        <location evidence="4 15">Cytoplasm</location>
    </subcellularLocation>
</comment>
<dbReference type="SUPFAM" id="SSF52440">
    <property type="entry name" value="PreATP-grasp domain"/>
    <property type="match status" value="1"/>
</dbReference>
<dbReference type="PIRSF" id="PIRSF039102">
    <property type="entry name" value="Ddl/VanB"/>
    <property type="match status" value="1"/>
</dbReference>
<evidence type="ECO:0000256" key="8">
    <source>
        <dbReference type="ARBA" id="ARBA00022598"/>
    </source>
</evidence>
<name>A0ABZ2C144_9PROT</name>
<evidence type="ECO:0000256" key="11">
    <source>
        <dbReference type="ARBA" id="ARBA00022960"/>
    </source>
</evidence>
<evidence type="ECO:0000313" key="18">
    <source>
        <dbReference type="EMBL" id="WVX65921.1"/>
    </source>
</evidence>
<comment type="catalytic activity">
    <reaction evidence="14 15">
        <text>2 D-alanine + ATP = D-alanyl-D-alanine + ADP + phosphate + H(+)</text>
        <dbReference type="Rhea" id="RHEA:11224"/>
        <dbReference type="ChEBI" id="CHEBI:15378"/>
        <dbReference type="ChEBI" id="CHEBI:30616"/>
        <dbReference type="ChEBI" id="CHEBI:43474"/>
        <dbReference type="ChEBI" id="CHEBI:57416"/>
        <dbReference type="ChEBI" id="CHEBI:57822"/>
        <dbReference type="ChEBI" id="CHEBI:456216"/>
        <dbReference type="EC" id="6.3.2.4"/>
    </reaction>
</comment>
<comment type="cofactor">
    <cofactor evidence="2">
        <name>Mg(2+)</name>
        <dbReference type="ChEBI" id="CHEBI:18420"/>
    </cofactor>
</comment>
<accession>A0ABZ2C144</accession>
<dbReference type="NCBIfam" id="TIGR01205">
    <property type="entry name" value="D_ala_D_alaTIGR"/>
    <property type="match status" value="1"/>
</dbReference>
<comment type="function">
    <text evidence="3 15">Cell wall formation.</text>
</comment>
<keyword evidence="19" id="KW-1185">Reference proteome</keyword>
<dbReference type="RefSeq" id="WP_331256489.1">
    <property type="nucleotide sequence ID" value="NZ_CP133270.1"/>
</dbReference>
<dbReference type="HAMAP" id="MF_00047">
    <property type="entry name" value="Dala_Dala_lig"/>
    <property type="match status" value="1"/>
</dbReference>
<sequence length="309" mass="34155">MKPVAKKRVAVLMGGFSAEREVSLSSAEGAIKALESLGHDVRPIDVTRDIAKLIQDLTPKPDVVVNILHGRWGEDGCVQGFLEMMDIPYTHSGVLASAIAMNKVYGRHMCEKSGIQVPPGKVVTLEDFKKGDPFPRPYVIKPIGEGSSVGVHIVREKDNYLPTEDNWTFGSEVLVEKYIPGREIQVAVIGGKAIGAIEIRPKNGFYDYEAKYTDGKADHLMPAPIHPEAYAKVMQMAEDAHRILGCKGVSRSDFRYDDTKGKPGEMYFLELNSQPGMTPLSLVPEIAAYHGITYPQLMQWMVEDATCHR</sequence>
<dbReference type="Proteomes" id="UP001330434">
    <property type="component" value="Chromosome"/>
</dbReference>
<evidence type="ECO:0000256" key="2">
    <source>
        <dbReference type="ARBA" id="ARBA00001946"/>
    </source>
</evidence>
<dbReference type="PANTHER" id="PTHR23132">
    <property type="entry name" value="D-ALANINE--D-ALANINE LIGASE"/>
    <property type="match status" value="1"/>
</dbReference>
<keyword evidence="13 15" id="KW-0961">Cell wall biogenesis/degradation</keyword>
<dbReference type="EMBL" id="CP133270">
    <property type="protein sequence ID" value="WVX65921.1"/>
    <property type="molecule type" value="Genomic_DNA"/>
</dbReference>
<dbReference type="NCBIfam" id="NF002378">
    <property type="entry name" value="PRK01372.1"/>
    <property type="match status" value="1"/>
</dbReference>
<protein>
    <recommendedName>
        <fullName evidence="6 15">D-alanine--D-alanine ligase</fullName>
        <ecNumber evidence="6 15">6.3.2.4</ecNumber>
    </recommendedName>
    <alternativeName>
        <fullName evidence="15">D-Ala-D-Ala ligase</fullName>
    </alternativeName>
    <alternativeName>
        <fullName evidence="15">D-alanylalanine synthetase</fullName>
    </alternativeName>
</protein>
<dbReference type="GO" id="GO:0016874">
    <property type="term" value="F:ligase activity"/>
    <property type="evidence" value="ECO:0007669"/>
    <property type="project" value="UniProtKB-KW"/>
</dbReference>
<keyword evidence="7 15" id="KW-0963">Cytoplasm</keyword>
<evidence type="ECO:0000256" key="13">
    <source>
        <dbReference type="ARBA" id="ARBA00023316"/>
    </source>
</evidence>
<keyword evidence="10 16" id="KW-0067">ATP-binding</keyword>
<evidence type="ECO:0000256" key="7">
    <source>
        <dbReference type="ARBA" id="ARBA00022490"/>
    </source>
</evidence>
<gene>
    <name evidence="15" type="primary">ddl</name>
    <name evidence="18" type="ORF">Bealeia1_00087</name>
</gene>
<dbReference type="PROSITE" id="PS00844">
    <property type="entry name" value="DALA_DALA_LIGASE_2"/>
    <property type="match status" value="1"/>
</dbReference>
<keyword evidence="12 15" id="KW-0573">Peptidoglycan synthesis</keyword>
<organism evidence="18 19">
    <name type="scientific">Candidatus Bealeia paramacronuclearis</name>
    <dbReference type="NCBI Taxonomy" id="1921001"/>
    <lineage>
        <taxon>Bacteria</taxon>
        <taxon>Pseudomonadati</taxon>
        <taxon>Pseudomonadota</taxon>
        <taxon>Alphaproteobacteria</taxon>
        <taxon>Holosporales</taxon>
        <taxon>Holosporaceae</taxon>
        <taxon>Candidatus Bealeia</taxon>
    </lineage>
</organism>
<evidence type="ECO:0000256" key="1">
    <source>
        <dbReference type="ARBA" id="ARBA00001936"/>
    </source>
</evidence>
<dbReference type="InterPro" id="IPR000291">
    <property type="entry name" value="D-Ala_lig_Van_CS"/>
</dbReference>
<evidence type="ECO:0000256" key="6">
    <source>
        <dbReference type="ARBA" id="ARBA00012216"/>
    </source>
</evidence>
<dbReference type="InterPro" id="IPR005905">
    <property type="entry name" value="D_ala_D_ala"/>
</dbReference>